<proteinExistence type="predicted"/>
<dbReference type="Gene3D" id="3.40.50.720">
    <property type="entry name" value="NAD(P)-binding Rossmann-like Domain"/>
    <property type="match status" value="1"/>
</dbReference>
<evidence type="ECO:0000313" key="3">
    <source>
        <dbReference type="EMBL" id="KKS47918.1"/>
    </source>
</evidence>
<dbReference type="SUPFAM" id="SSF51735">
    <property type="entry name" value="NAD(P)-binding Rossmann-fold domains"/>
    <property type="match status" value="1"/>
</dbReference>
<dbReference type="EMBL" id="LCDG01000004">
    <property type="protein sequence ID" value="KKS47918.1"/>
    <property type="molecule type" value="Genomic_DNA"/>
</dbReference>
<feature type="domain" description="NAD-dependent epimerase/dehydratase" evidence="2">
    <location>
        <begin position="13"/>
        <end position="255"/>
    </location>
</feature>
<sequence>MSGIKTKRESQKILITGTAGFIGYHLASALLERGDIVVGVDNFTPYYDVRMKEARHEILKKNKSFHFYNISIANYKDLEKVIKKEKPEIIVHLAAQAGVRFSLKNPWAYADANFLGTLNIFEVARQFGIKRVLYASSSSVYGDNKKMPFSEDDRTDNPISVYAATKKGNEMLAYSYHSLYGIETAGMRFFTVYGRYGRPDLALFKFTKNIIAGKPIDVYNRGKMKRTFTHISDIVSGILALIEKKKLKYELYNLGGDESTTLLDFIKIIELRLGKKATMNMLPMQAGDVPAAVADTSKACCDLNYSSRVSIEDGVADFVDWFIENKKWLLRLKDPK</sequence>
<accession>A0A0G1CE47</accession>
<comment type="caution">
    <text evidence="3">The sequence shown here is derived from an EMBL/GenBank/DDBJ whole genome shotgun (WGS) entry which is preliminary data.</text>
</comment>
<dbReference type="PANTHER" id="PTHR43574">
    <property type="entry name" value="EPIMERASE-RELATED"/>
    <property type="match status" value="1"/>
</dbReference>
<dbReference type="PRINTS" id="PR01713">
    <property type="entry name" value="NUCEPIMERASE"/>
</dbReference>
<evidence type="ECO:0000313" key="4">
    <source>
        <dbReference type="Proteomes" id="UP000034704"/>
    </source>
</evidence>
<protein>
    <submittedName>
        <fullName evidence="3">UDP-glucuronate 4-epimerase</fullName>
    </submittedName>
</protein>
<dbReference type="STRING" id="1618756.UV12_C0004G0026"/>
<organism evidence="3 4">
    <name type="scientific">Candidatus Nomurabacteria bacterium GW2011_GWC2_42_20</name>
    <dbReference type="NCBI Taxonomy" id="1618756"/>
    <lineage>
        <taxon>Bacteria</taxon>
        <taxon>Candidatus Nomuraibacteriota</taxon>
    </lineage>
</organism>
<evidence type="ECO:0000256" key="1">
    <source>
        <dbReference type="ARBA" id="ARBA00023027"/>
    </source>
</evidence>
<dbReference type="InterPro" id="IPR036291">
    <property type="entry name" value="NAD(P)-bd_dom_sf"/>
</dbReference>
<dbReference type="AlphaFoldDB" id="A0A0G1CE47"/>
<gene>
    <name evidence="3" type="ORF">UV12_C0004G0026</name>
</gene>
<dbReference type="Pfam" id="PF01370">
    <property type="entry name" value="Epimerase"/>
    <property type="match status" value="1"/>
</dbReference>
<evidence type="ECO:0000259" key="2">
    <source>
        <dbReference type="Pfam" id="PF01370"/>
    </source>
</evidence>
<name>A0A0G1CE47_9BACT</name>
<dbReference type="InterPro" id="IPR001509">
    <property type="entry name" value="Epimerase_deHydtase"/>
</dbReference>
<dbReference type="Gene3D" id="3.90.25.10">
    <property type="entry name" value="UDP-galactose 4-epimerase, domain 1"/>
    <property type="match status" value="1"/>
</dbReference>
<keyword evidence="1" id="KW-0520">NAD</keyword>
<reference evidence="3 4" key="1">
    <citation type="journal article" date="2015" name="Nature">
        <title>rRNA introns, odd ribosomes, and small enigmatic genomes across a large radiation of phyla.</title>
        <authorList>
            <person name="Brown C.T."/>
            <person name="Hug L.A."/>
            <person name="Thomas B.C."/>
            <person name="Sharon I."/>
            <person name="Castelle C.J."/>
            <person name="Singh A."/>
            <person name="Wilkins M.J."/>
            <person name="Williams K.H."/>
            <person name="Banfield J.F."/>
        </authorList>
    </citation>
    <scope>NUCLEOTIDE SEQUENCE [LARGE SCALE GENOMIC DNA]</scope>
</reference>
<dbReference type="Proteomes" id="UP000034704">
    <property type="component" value="Unassembled WGS sequence"/>
</dbReference>